<evidence type="ECO:0000256" key="3">
    <source>
        <dbReference type="ARBA" id="ARBA00022840"/>
    </source>
</evidence>
<dbReference type="EMBL" id="CP157484">
    <property type="protein sequence ID" value="XBO37802.1"/>
    <property type="molecule type" value="Genomic_DNA"/>
</dbReference>
<protein>
    <submittedName>
        <fullName evidence="4">Hsp70 family protein</fullName>
    </submittedName>
</protein>
<dbReference type="CDD" id="cd10231">
    <property type="entry name" value="ASKHA_NBD_HSP70_YegD-like"/>
    <property type="match status" value="1"/>
</dbReference>
<dbReference type="InterPro" id="IPR042054">
    <property type="entry name" value="YegD-like"/>
</dbReference>
<dbReference type="InterPro" id="IPR013126">
    <property type="entry name" value="Hsp_70_fam"/>
</dbReference>
<name>A0AAU7JBP4_9HYPH</name>
<dbReference type="AlphaFoldDB" id="A0AAU7JBP4"/>
<dbReference type="GO" id="GO:0005524">
    <property type="term" value="F:ATP binding"/>
    <property type="evidence" value="ECO:0007669"/>
    <property type="project" value="UniProtKB-KW"/>
</dbReference>
<dbReference type="InterPro" id="IPR043129">
    <property type="entry name" value="ATPase_NBD"/>
</dbReference>
<proteinExistence type="inferred from homology"/>
<reference evidence="4" key="1">
    <citation type="submission" date="2024-05" db="EMBL/GenBank/DDBJ databases">
        <authorList>
            <person name="Kim S."/>
            <person name="Heo J."/>
            <person name="Choi H."/>
            <person name="Choi Y."/>
            <person name="Kwon S.-W."/>
            <person name="Kim Y."/>
        </authorList>
    </citation>
    <scope>NUCLEOTIDE SEQUENCE</scope>
    <source>
        <strain evidence="4">KACC 23698</strain>
    </source>
</reference>
<keyword evidence="3" id="KW-0067">ATP-binding</keyword>
<keyword evidence="2" id="KW-0547">Nucleotide-binding</keyword>
<dbReference type="Gene3D" id="3.30.420.40">
    <property type="match status" value="3"/>
</dbReference>
<comment type="similarity">
    <text evidence="1">Belongs to the heat shock protein 70 family.</text>
</comment>
<dbReference type="InterPro" id="IPR018181">
    <property type="entry name" value="Heat_shock_70_CS"/>
</dbReference>
<dbReference type="GO" id="GO:0140662">
    <property type="term" value="F:ATP-dependent protein folding chaperone"/>
    <property type="evidence" value="ECO:0007669"/>
    <property type="project" value="InterPro"/>
</dbReference>
<dbReference type="Pfam" id="PF00012">
    <property type="entry name" value="HSP70"/>
    <property type="match status" value="2"/>
</dbReference>
<dbReference type="SUPFAM" id="SSF53067">
    <property type="entry name" value="Actin-like ATPase domain"/>
    <property type="match status" value="2"/>
</dbReference>
<dbReference type="PROSITE" id="PS01036">
    <property type="entry name" value="HSP70_3"/>
    <property type="match status" value="1"/>
</dbReference>
<dbReference type="Gene3D" id="3.90.640.10">
    <property type="entry name" value="Actin, Chain A, domain 4"/>
    <property type="match status" value="2"/>
</dbReference>
<organism evidence="4">
    <name type="scientific">Alsobacter sp. KACC 23698</name>
    <dbReference type="NCBI Taxonomy" id="3149229"/>
    <lineage>
        <taxon>Bacteria</taxon>
        <taxon>Pseudomonadati</taxon>
        <taxon>Pseudomonadota</taxon>
        <taxon>Alphaproteobacteria</taxon>
        <taxon>Hyphomicrobiales</taxon>
        <taxon>Alsobacteraceae</taxon>
        <taxon>Alsobacter</taxon>
    </lineage>
</organism>
<accession>A0AAU7JBP4</accession>
<evidence type="ECO:0000256" key="1">
    <source>
        <dbReference type="ARBA" id="ARBA00007381"/>
    </source>
</evidence>
<evidence type="ECO:0000313" key="4">
    <source>
        <dbReference type="EMBL" id="XBO37802.1"/>
    </source>
</evidence>
<sequence>MTRASPSSPGPVSIGIDFGTSNTVVALSRPGHPASVVRFRHEGRHASDGTAFISALCFWEDGGRAGKRTRIEGGPWAVEEFLEGLSNHRFIQSFKTFAASSSFQDTRIFGARYRFEDLLHAFLSNVLGHAGVSPDGGSVVVGRPVRFAGGAPDEALAMRRYQAAFDRLGVAAPRFVYEPVGAAFFYAQQLEKDATVLVADFGGGTSDFSVIRFEGTDGARRARPLGHAGVGVAGDTFDYRIIDKVVSPRLGKGANYRSFDKLLSLPTHYYANFARWNQLAMMKANGDLKELRQLARAAVDPEPLERFIEIVENDLGFALYRAVSAAKIGLSSQDAVDFRFQDGGVDIAARIARTDFEGWIAPDIERIAGALDEALARAGTLADQVERVFLTGGSSFIPAIRRVFLERFGERRLTSSDQFESIASGLALIGGEPDLDRWVAA</sequence>
<dbReference type="PANTHER" id="PTHR42749">
    <property type="entry name" value="CELL SHAPE-DETERMINING PROTEIN MREB"/>
    <property type="match status" value="1"/>
</dbReference>
<dbReference type="RefSeq" id="WP_406854630.1">
    <property type="nucleotide sequence ID" value="NZ_CP157484.1"/>
</dbReference>
<dbReference type="PANTHER" id="PTHR42749:SF1">
    <property type="entry name" value="CELL SHAPE-DETERMINING PROTEIN MREB"/>
    <property type="match status" value="1"/>
</dbReference>
<evidence type="ECO:0000256" key="2">
    <source>
        <dbReference type="ARBA" id="ARBA00022741"/>
    </source>
</evidence>
<gene>
    <name evidence="4" type="ORF">ABEG18_19060</name>
</gene>